<dbReference type="Pfam" id="PF24175">
    <property type="entry name" value="SU10_adaptor"/>
    <property type="match status" value="1"/>
</dbReference>
<comment type="caution">
    <text evidence="1">The sequence shown here is derived from an EMBL/GenBank/DDBJ whole genome shotgun (WGS) entry which is preliminary data.</text>
</comment>
<dbReference type="OrthoDB" id="9132369at2"/>
<evidence type="ECO:0000313" key="1">
    <source>
        <dbReference type="EMBL" id="MTV31408.1"/>
    </source>
</evidence>
<gene>
    <name evidence="1" type="ORF">GJ654_10420</name>
</gene>
<evidence type="ECO:0000313" key="2">
    <source>
        <dbReference type="Proteomes" id="UP000439113"/>
    </source>
</evidence>
<accession>A0A6N8DM38</accession>
<dbReference type="AlphaFoldDB" id="A0A6N8DM38"/>
<proteinExistence type="predicted"/>
<sequence length="222" mass="24492">MTINASATMDRASKLIQDELHTRWPLVELRQWINDALRELALRNFSAVSSPTTMALVKGTRQEIAEPFFRVLRVPRNMRSLTGPRSPGRVILPVDGKSLDMTVPDWHDHTRTRPHTIAQNVAFDDAEPRVFYVYPPNDGNGIVEAVGAKVPDGIPQPTGDVTLLASYSAVLDISDIYTNAILDYVLYRAYSKDTQFAGSAERAALYFGQFEKAVAVGAGSGQ</sequence>
<name>A0A6N8DM38_RHOAC</name>
<dbReference type="EMBL" id="WNKS01000007">
    <property type="protein sequence ID" value="MTV31408.1"/>
    <property type="molecule type" value="Genomic_DNA"/>
</dbReference>
<dbReference type="RefSeq" id="WP_155446093.1">
    <property type="nucleotide sequence ID" value="NZ_JAOQNR010000010.1"/>
</dbReference>
<reference evidence="1 2" key="1">
    <citation type="submission" date="2019-11" db="EMBL/GenBank/DDBJ databases">
        <title>Whole-genome sequence of a Rhodoblastus acidophilus DSM 142.</title>
        <authorList>
            <person name="Kyndt J.A."/>
            <person name="Meyer T.E."/>
        </authorList>
    </citation>
    <scope>NUCLEOTIDE SEQUENCE [LARGE SCALE GENOMIC DNA]</scope>
    <source>
        <strain evidence="1 2">DSM 142</strain>
    </source>
</reference>
<dbReference type="InterPro" id="IPR056209">
    <property type="entry name" value="SU10_adaptor"/>
</dbReference>
<organism evidence="1 2">
    <name type="scientific">Rhodoblastus acidophilus</name>
    <name type="common">Rhodopseudomonas acidophila</name>
    <dbReference type="NCBI Taxonomy" id="1074"/>
    <lineage>
        <taxon>Bacteria</taxon>
        <taxon>Pseudomonadati</taxon>
        <taxon>Pseudomonadota</taxon>
        <taxon>Alphaproteobacteria</taxon>
        <taxon>Hyphomicrobiales</taxon>
        <taxon>Rhodoblastaceae</taxon>
        <taxon>Rhodoblastus</taxon>
    </lineage>
</organism>
<protein>
    <submittedName>
        <fullName evidence="1">Uncharacterized protein</fullName>
    </submittedName>
</protein>
<dbReference type="Proteomes" id="UP000439113">
    <property type="component" value="Unassembled WGS sequence"/>
</dbReference>